<dbReference type="InterPro" id="IPR015413">
    <property type="entry name" value="Methionyl/Leucyl_tRNA_Synth"/>
</dbReference>
<name>A0A1R4EWF4_9MICO</name>
<dbReference type="HAMAP" id="MF_01228">
    <property type="entry name" value="Met_tRNA_synth_type2"/>
    <property type="match status" value="1"/>
</dbReference>
<feature type="binding site" evidence="8">
    <location>
        <position position="129"/>
    </location>
    <ligand>
        <name>Zn(2+)</name>
        <dbReference type="ChEBI" id="CHEBI:29105"/>
    </ligand>
</feature>
<keyword evidence="2 8" id="KW-0436">Ligase</keyword>
<dbReference type="AlphaFoldDB" id="A0A1R4EWF4"/>
<dbReference type="InterPro" id="IPR041872">
    <property type="entry name" value="Anticodon_Met"/>
</dbReference>
<dbReference type="GO" id="GO:0046872">
    <property type="term" value="F:metal ion binding"/>
    <property type="evidence" value="ECO:0007669"/>
    <property type="project" value="UniProtKB-KW"/>
</dbReference>
<dbReference type="CDD" id="cd07957">
    <property type="entry name" value="Anticodon_Ia_Met"/>
    <property type="match status" value="1"/>
</dbReference>
<evidence type="ECO:0000256" key="2">
    <source>
        <dbReference type="ARBA" id="ARBA00022598"/>
    </source>
</evidence>
<dbReference type="NCBIfam" id="TIGR00398">
    <property type="entry name" value="metG"/>
    <property type="match status" value="1"/>
</dbReference>
<comment type="catalytic activity">
    <reaction evidence="7 8">
        <text>tRNA(Met) + L-methionine + ATP = L-methionyl-tRNA(Met) + AMP + diphosphate</text>
        <dbReference type="Rhea" id="RHEA:13481"/>
        <dbReference type="Rhea" id="RHEA-COMP:9667"/>
        <dbReference type="Rhea" id="RHEA-COMP:9698"/>
        <dbReference type="ChEBI" id="CHEBI:30616"/>
        <dbReference type="ChEBI" id="CHEBI:33019"/>
        <dbReference type="ChEBI" id="CHEBI:57844"/>
        <dbReference type="ChEBI" id="CHEBI:78442"/>
        <dbReference type="ChEBI" id="CHEBI:78530"/>
        <dbReference type="ChEBI" id="CHEBI:456215"/>
        <dbReference type="EC" id="6.1.1.10"/>
    </reaction>
</comment>
<evidence type="ECO:0000256" key="7">
    <source>
        <dbReference type="ARBA" id="ARBA00047364"/>
    </source>
</evidence>
<evidence type="ECO:0000256" key="6">
    <source>
        <dbReference type="ARBA" id="ARBA00023146"/>
    </source>
</evidence>
<proteinExistence type="inferred from homology"/>
<dbReference type="SUPFAM" id="SSF52374">
    <property type="entry name" value="Nucleotidylyl transferase"/>
    <property type="match status" value="1"/>
</dbReference>
<organism evidence="11 12">
    <name type="scientific">Agrococcus casei LMG 22410</name>
    <dbReference type="NCBI Taxonomy" id="1255656"/>
    <lineage>
        <taxon>Bacteria</taxon>
        <taxon>Bacillati</taxon>
        <taxon>Actinomycetota</taxon>
        <taxon>Actinomycetes</taxon>
        <taxon>Micrococcales</taxon>
        <taxon>Microbacteriaceae</taxon>
        <taxon>Agrococcus</taxon>
    </lineage>
</organism>
<dbReference type="FunFam" id="2.170.220.10:FF:000001">
    <property type="entry name" value="methionine--tRNA ligase, mitochondrial"/>
    <property type="match status" value="1"/>
</dbReference>
<reference evidence="11 12" key="1">
    <citation type="submission" date="2017-02" db="EMBL/GenBank/DDBJ databases">
        <authorList>
            <person name="Peterson S.W."/>
        </authorList>
    </citation>
    <scope>NUCLEOTIDE SEQUENCE [LARGE SCALE GENOMIC DNA]</scope>
    <source>
        <strain evidence="11 12">LMG 22410</strain>
    </source>
</reference>
<evidence type="ECO:0000256" key="1">
    <source>
        <dbReference type="ARBA" id="ARBA00003314"/>
    </source>
</evidence>
<keyword evidence="6 8" id="KW-0030">Aminoacyl-tRNA synthetase</keyword>
<comment type="subunit">
    <text evidence="8">Monomer.</text>
</comment>
<dbReference type="Gene3D" id="2.170.220.10">
    <property type="match status" value="1"/>
</dbReference>
<dbReference type="NCBIfam" id="NF008900">
    <property type="entry name" value="PRK12267.1"/>
    <property type="match status" value="1"/>
</dbReference>
<evidence type="ECO:0000256" key="4">
    <source>
        <dbReference type="ARBA" id="ARBA00022840"/>
    </source>
</evidence>
<dbReference type="GO" id="GO:0005524">
    <property type="term" value="F:ATP binding"/>
    <property type="evidence" value="ECO:0007669"/>
    <property type="project" value="UniProtKB-UniRule"/>
</dbReference>
<dbReference type="InterPro" id="IPR023457">
    <property type="entry name" value="Met-tRNA_synth_2"/>
</dbReference>
<feature type="domain" description="Methionyl/Leucyl tRNA synthetase" evidence="10">
    <location>
        <begin position="3"/>
        <end position="364"/>
    </location>
</feature>
<dbReference type="GO" id="GO:0004825">
    <property type="term" value="F:methionine-tRNA ligase activity"/>
    <property type="evidence" value="ECO:0007669"/>
    <property type="project" value="UniProtKB-UniRule"/>
</dbReference>
<comment type="cofactor">
    <cofactor evidence="8">
        <name>Zn(2+)</name>
        <dbReference type="ChEBI" id="CHEBI:29105"/>
    </cofactor>
    <text evidence="8">Binds 1 zinc ion per subunit.</text>
</comment>
<keyword evidence="12" id="KW-1185">Reference proteome</keyword>
<keyword evidence="8" id="KW-0479">Metal-binding</keyword>
<feature type="short sequence motif" description="'KMSKS' region" evidence="8">
    <location>
        <begin position="301"/>
        <end position="305"/>
    </location>
</feature>
<keyword evidence="4 8" id="KW-0067">ATP-binding</keyword>
<keyword evidence="8" id="KW-0963">Cytoplasm</keyword>
<evidence type="ECO:0000259" key="9">
    <source>
        <dbReference type="Pfam" id="PF08264"/>
    </source>
</evidence>
<dbReference type="InterPro" id="IPR013155">
    <property type="entry name" value="M/V/L/I-tRNA-synth_anticd-bd"/>
</dbReference>
<dbReference type="EC" id="6.1.1.10" evidence="8"/>
<evidence type="ECO:0000256" key="8">
    <source>
        <dbReference type="HAMAP-Rule" id="MF_01228"/>
    </source>
</evidence>
<dbReference type="GO" id="GO:0006431">
    <property type="term" value="P:methionyl-tRNA aminoacylation"/>
    <property type="evidence" value="ECO:0007669"/>
    <property type="project" value="UniProtKB-UniRule"/>
</dbReference>
<dbReference type="Gene3D" id="1.10.730.10">
    <property type="entry name" value="Isoleucyl-tRNA Synthetase, Domain 1"/>
    <property type="match status" value="1"/>
</dbReference>
<keyword evidence="3 8" id="KW-0547">Nucleotide-binding</keyword>
<dbReference type="GO" id="GO:0005737">
    <property type="term" value="C:cytoplasm"/>
    <property type="evidence" value="ECO:0007669"/>
    <property type="project" value="UniProtKB-SubCell"/>
</dbReference>
<gene>
    <name evidence="8" type="primary">metG</name>
    <name evidence="11" type="ORF">CZ674_01300</name>
</gene>
<dbReference type="PANTHER" id="PTHR43326">
    <property type="entry name" value="METHIONYL-TRNA SYNTHETASE"/>
    <property type="match status" value="1"/>
</dbReference>
<comment type="caution">
    <text evidence="8">Lacks conserved residue(s) required for the propagation of feature annotation.</text>
</comment>
<feature type="short sequence motif" description="'HIGH' region" evidence="8">
    <location>
        <begin position="10"/>
        <end position="20"/>
    </location>
</feature>
<dbReference type="GeneID" id="303171839"/>
<dbReference type="PANTHER" id="PTHR43326:SF1">
    <property type="entry name" value="METHIONINE--TRNA LIGASE, MITOCHONDRIAL"/>
    <property type="match status" value="1"/>
</dbReference>
<feature type="binding site" evidence="8">
    <location>
        <position position="154"/>
    </location>
    <ligand>
        <name>Zn(2+)</name>
        <dbReference type="ChEBI" id="CHEBI:29105"/>
    </ligand>
</feature>
<dbReference type="InterPro" id="IPR033911">
    <property type="entry name" value="MetRS_core"/>
</dbReference>
<evidence type="ECO:0000256" key="3">
    <source>
        <dbReference type="ARBA" id="ARBA00022741"/>
    </source>
</evidence>
<dbReference type="CDD" id="cd00814">
    <property type="entry name" value="MetRS_core"/>
    <property type="match status" value="1"/>
</dbReference>
<dbReference type="InterPro" id="IPR009080">
    <property type="entry name" value="tRNAsynth_Ia_anticodon-bd"/>
</dbReference>
<feature type="binding site" evidence="8">
    <location>
        <position position="126"/>
    </location>
    <ligand>
        <name>Zn(2+)</name>
        <dbReference type="ChEBI" id="CHEBI:29105"/>
    </ligand>
</feature>
<keyword evidence="5 8" id="KW-0648">Protein biosynthesis</keyword>
<dbReference type="Pfam" id="PF08264">
    <property type="entry name" value="Anticodon_1"/>
    <property type="match status" value="1"/>
</dbReference>
<dbReference type="InterPro" id="IPR014729">
    <property type="entry name" value="Rossmann-like_a/b/a_fold"/>
</dbReference>
<dbReference type="Pfam" id="PF09334">
    <property type="entry name" value="tRNA-synt_1g"/>
    <property type="match status" value="1"/>
</dbReference>
<evidence type="ECO:0000313" key="11">
    <source>
        <dbReference type="EMBL" id="SJM47915.1"/>
    </source>
</evidence>
<comment type="similarity">
    <text evidence="8">Belongs to the class-I aminoacyl-tRNA synthetase family. MetG type 2A subfamily.</text>
</comment>
<dbReference type="Proteomes" id="UP000195787">
    <property type="component" value="Unassembled WGS sequence"/>
</dbReference>
<dbReference type="RefSeq" id="WP_086990479.1">
    <property type="nucleotide sequence ID" value="NZ_FUHU01000004.1"/>
</dbReference>
<keyword evidence="8" id="KW-0862">Zinc</keyword>
<dbReference type="SUPFAM" id="SSF47323">
    <property type="entry name" value="Anticodon-binding domain of a subclass of class I aminoacyl-tRNA synthetases"/>
    <property type="match status" value="1"/>
</dbReference>
<dbReference type="PRINTS" id="PR01041">
    <property type="entry name" value="TRNASYNTHMET"/>
</dbReference>
<evidence type="ECO:0000259" key="10">
    <source>
        <dbReference type="Pfam" id="PF09334"/>
    </source>
</evidence>
<protein>
    <recommendedName>
        <fullName evidence="8">Methionine--tRNA ligase</fullName>
        <ecNumber evidence="8">6.1.1.10</ecNumber>
    </recommendedName>
    <alternativeName>
        <fullName evidence="8">Methionyl-tRNA synthetase</fullName>
        <shortName evidence="8">MetRS</shortName>
    </alternativeName>
</protein>
<evidence type="ECO:0000313" key="12">
    <source>
        <dbReference type="Proteomes" id="UP000195787"/>
    </source>
</evidence>
<sequence>MGFYVTTPIFYVNDVPHIGHAYNIVAADALARWHRMRGEDTWMLTGTDEHGQKILRTATANDSTPEDWTDRLVDTAWKPNLEVLNVANDDFIRTTEPRHRDGVQKFLQRLYDSGYIYYGEFEAEYCVGCEEYKTSTDLVPGQGEYEGQQVCSIHSRPTETVKEANYFFKLSEFQDRLLDLYDSRPEYVQPASVRNELRSFIAAGLNDLSISRSTFDWGIKVPWDEKHVVYVWFDALLNYITAIGYGEDDESFERRWPGNHIVGKDIARFHAVIWPAMQMAAGIEISERVYGHGWLLVGGEKMSKSKATGISPEQITDVFGVDAFRFYFLSAIHFGSDGSFSWEDLDSRYHSELANGIGNLASRVIAMINKYFDGQIPQNAAEPALAELFAGATDRANAAIDEFQIHDAVAEAFSIVDRLNGYITETTPWVLAKDEAQRDRLAEVLATNIRGIGTAAVLLAPIMPESAQKLWQGIGGEGDIADQRIQDASSWVGSDRVGELPPLFPRIEQS</sequence>
<accession>A0A1R4EWF4</accession>
<feature type="binding site" evidence="8">
    <location>
        <position position="151"/>
    </location>
    <ligand>
        <name>Zn(2+)</name>
        <dbReference type="ChEBI" id="CHEBI:29105"/>
    </ligand>
</feature>
<dbReference type="EMBL" id="FUHU01000004">
    <property type="protein sequence ID" value="SJM47915.1"/>
    <property type="molecule type" value="Genomic_DNA"/>
</dbReference>
<dbReference type="InterPro" id="IPR014758">
    <property type="entry name" value="Met-tRNA_synth"/>
</dbReference>
<comment type="function">
    <text evidence="1 8">Is required not only for elongation of protein synthesis but also for the initiation of all mRNA translation through initiator tRNA(fMet) aminoacylation.</text>
</comment>
<evidence type="ECO:0000256" key="5">
    <source>
        <dbReference type="ARBA" id="ARBA00022917"/>
    </source>
</evidence>
<dbReference type="Gene3D" id="3.40.50.620">
    <property type="entry name" value="HUPs"/>
    <property type="match status" value="1"/>
</dbReference>
<comment type="subcellular location">
    <subcellularLocation>
        <location evidence="8">Cytoplasm</location>
    </subcellularLocation>
</comment>
<feature type="domain" description="Methionyl/Valyl/Leucyl/Isoleucyl-tRNA synthetase anticodon-binding" evidence="9">
    <location>
        <begin position="392"/>
        <end position="488"/>
    </location>
</feature>
<dbReference type="OrthoDB" id="9810191at2"/>